<dbReference type="EMBL" id="SHLI01000001">
    <property type="protein sequence ID" value="RZU98777.1"/>
    <property type="molecule type" value="Genomic_DNA"/>
</dbReference>
<sequence>MSAFYMTDSALDAGVHRGFIEHDELTLTDDELRRLKGRAMRAVSMDDAPATRPEPPTEYSQFLDGGGRPGGFDDFLAGRQR</sequence>
<evidence type="ECO:0000313" key="2">
    <source>
        <dbReference type="EMBL" id="RZU98777.1"/>
    </source>
</evidence>
<keyword evidence="3" id="KW-1185">Reference proteome</keyword>
<name>A0A4Q8D0L6_9GAMM</name>
<evidence type="ECO:0000256" key="1">
    <source>
        <dbReference type="SAM" id="MobiDB-lite"/>
    </source>
</evidence>
<dbReference type="Proteomes" id="UP000292298">
    <property type="component" value="Unassembled WGS sequence"/>
</dbReference>
<gene>
    <name evidence="2" type="ORF">EV698_1039</name>
</gene>
<dbReference type="RefSeq" id="WP_130503062.1">
    <property type="nucleotide sequence ID" value="NZ_SHLI01000001.1"/>
</dbReference>
<reference evidence="2 3" key="1">
    <citation type="submission" date="2019-02" db="EMBL/GenBank/DDBJ databases">
        <title>Genomic Encyclopedia of Type Strains, Phase IV (KMG-IV): sequencing the most valuable type-strain genomes for metagenomic binning, comparative biology and taxonomic classification.</title>
        <authorList>
            <person name="Goeker M."/>
        </authorList>
    </citation>
    <scope>NUCLEOTIDE SEQUENCE [LARGE SCALE GENOMIC DNA]</scope>
    <source>
        <strain evidence="2 3">DSM 21056</strain>
    </source>
</reference>
<proteinExistence type="predicted"/>
<accession>A0A4Q8D0L6</accession>
<organism evidence="2 3">
    <name type="scientific">Spiribacter vilamensis</name>
    <dbReference type="NCBI Taxonomy" id="531306"/>
    <lineage>
        <taxon>Bacteria</taxon>
        <taxon>Pseudomonadati</taxon>
        <taxon>Pseudomonadota</taxon>
        <taxon>Gammaproteobacteria</taxon>
        <taxon>Chromatiales</taxon>
        <taxon>Ectothiorhodospiraceae</taxon>
        <taxon>Spiribacter</taxon>
    </lineage>
</organism>
<feature type="region of interest" description="Disordered" evidence="1">
    <location>
        <begin position="43"/>
        <end position="81"/>
    </location>
</feature>
<comment type="caution">
    <text evidence="2">The sequence shown here is derived from an EMBL/GenBank/DDBJ whole genome shotgun (WGS) entry which is preliminary data.</text>
</comment>
<protein>
    <submittedName>
        <fullName evidence="2">Uncharacterized protein</fullName>
    </submittedName>
</protein>
<evidence type="ECO:0000313" key="3">
    <source>
        <dbReference type="Proteomes" id="UP000292298"/>
    </source>
</evidence>
<dbReference type="AlphaFoldDB" id="A0A4Q8D0L6"/>